<dbReference type="AlphaFoldDB" id="A0A437CW97"/>
<gene>
    <name evidence="2" type="ORF">OJAV_G00111800</name>
</gene>
<name>A0A437CW97_ORYJA</name>
<evidence type="ECO:0000313" key="2">
    <source>
        <dbReference type="EMBL" id="RVE66883.1"/>
    </source>
</evidence>
<feature type="region of interest" description="Disordered" evidence="1">
    <location>
        <begin position="141"/>
        <end position="162"/>
    </location>
</feature>
<dbReference type="EMBL" id="CM012447">
    <property type="protein sequence ID" value="RVE66883.1"/>
    <property type="molecule type" value="Genomic_DNA"/>
</dbReference>
<protein>
    <submittedName>
        <fullName evidence="2">Uncharacterized protein</fullName>
    </submittedName>
</protein>
<evidence type="ECO:0000256" key="1">
    <source>
        <dbReference type="SAM" id="MobiDB-lite"/>
    </source>
</evidence>
<sequence>MAPGSSLPPRIPALHPTSTSSACPRGPLLRLLLLSSCLRILGAIQVPHTARQPLRTSSSTSCSSPSSFTLSKLSIHTPSTTTQSPLSAVALHALVTPVIPLQRSHSTAPCCAQKRRCGSTSSSPSSSGTFTYHRVVLSHSSASPTSAPIQPQERAPSWFRRL</sequence>
<organism evidence="2 3">
    <name type="scientific">Oryzias javanicus</name>
    <name type="common">Javanese ricefish</name>
    <name type="synonym">Aplocheilus javanicus</name>
    <dbReference type="NCBI Taxonomy" id="123683"/>
    <lineage>
        <taxon>Eukaryota</taxon>
        <taxon>Metazoa</taxon>
        <taxon>Chordata</taxon>
        <taxon>Craniata</taxon>
        <taxon>Vertebrata</taxon>
        <taxon>Euteleostomi</taxon>
        <taxon>Actinopterygii</taxon>
        <taxon>Neopterygii</taxon>
        <taxon>Teleostei</taxon>
        <taxon>Neoteleostei</taxon>
        <taxon>Acanthomorphata</taxon>
        <taxon>Ovalentaria</taxon>
        <taxon>Atherinomorphae</taxon>
        <taxon>Beloniformes</taxon>
        <taxon>Adrianichthyidae</taxon>
        <taxon>Oryziinae</taxon>
        <taxon>Oryzias</taxon>
    </lineage>
</organism>
<dbReference type="Proteomes" id="UP000283210">
    <property type="component" value="Chromosome 11"/>
</dbReference>
<proteinExistence type="predicted"/>
<reference evidence="2 3" key="1">
    <citation type="submission" date="2018-11" db="EMBL/GenBank/DDBJ databases">
        <authorList>
            <person name="Lopez-Roques C."/>
            <person name="Donnadieu C."/>
            <person name="Bouchez O."/>
            <person name="Klopp C."/>
            <person name="Cabau C."/>
            <person name="Zahm M."/>
        </authorList>
    </citation>
    <scope>NUCLEOTIDE SEQUENCE [LARGE SCALE GENOMIC DNA]</scope>
    <source>
        <strain evidence="2">RS831</strain>
        <tissue evidence="2">Whole body</tissue>
    </source>
</reference>
<keyword evidence="3" id="KW-1185">Reference proteome</keyword>
<accession>A0A437CW97</accession>
<feature type="region of interest" description="Disordered" evidence="1">
    <location>
        <begin position="1"/>
        <end position="21"/>
    </location>
</feature>
<reference evidence="2 3" key="2">
    <citation type="submission" date="2019-01" db="EMBL/GenBank/DDBJ databases">
        <title>A chromosome length genome reference of the Java medaka (oryzias javanicus).</title>
        <authorList>
            <person name="Herpin A."/>
            <person name="Takehana Y."/>
            <person name="Naruse K."/>
            <person name="Ansai S."/>
            <person name="Kawaguchi M."/>
        </authorList>
    </citation>
    <scope>NUCLEOTIDE SEQUENCE [LARGE SCALE GENOMIC DNA]</scope>
    <source>
        <strain evidence="2">RS831</strain>
        <tissue evidence="2">Whole body</tissue>
    </source>
</reference>
<evidence type="ECO:0000313" key="3">
    <source>
        <dbReference type="Proteomes" id="UP000283210"/>
    </source>
</evidence>